<evidence type="ECO:0000313" key="1">
    <source>
        <dbReference type="EMBL" id="MCP3056719.1"/>
    </source>
</evidence>
<dbReference type="RefSeq" id="WP_253965517.1">
    <property type="nucleotide sequence ID" value="NZ_JALHBS010000104.1"/>
</dbReference>
<gene>
    <name evidence="1" type="ORF">MJ956_16425</name>
</gene>
<dbReference type="InterPro" id="IPR046674">
    <property type="entry name" value="DUF6544"/>
</dbReference>
<dbReference type="Proteomes" id="UP001155220">
    <property type="component" value="Unassembled WGS sequence"/>
</dbReference>
<dbReference type="EMBL" id="JALHBS010000104">
    <property type="protein sequence ID" value="MCP3056719.1"/>
    <property type="molecule type" value="Genomic_DNA"/>
</dbReference>
<reference evidence="1" key="1">
    <citation type="submission" date="2022-03" db="EMBL/GenBank/DDBJ databases">
        <title>Aurantimonas Liuensis sp. Nov., isolated from the hadal seawater of the Mariana Trench.</title>
        <authorList>
            <person name="Liu R."/>
        </authorList>
    </citation>
    <scope>NUCLEOTIDE SEQUENCE</scope>
    <source>
        <strain evidence="1">LRZ36</strain>
    </source>
</reference>
<comment type="caution">
    <text evidence="1">The sequence shown here is derived from an EMBL/GenBank/DDBJ whole genome shotgun (WGS) entry which is preliminary data.</text>
</comment>
<organism evidence="1 2">
    <name type="scientific">Aurantimonas marianensis</name>
    <dbReference type="NCBI Taxonomy" id="2920428"/>
    <lineage>
        <taxon>Bacteria</taxon>
        <taxon>Pseudomonadati</taxon>
        <taxon>Pseudomonadota</taxon>
        <taxon>Alphaproteobacteria</taxon>
        <taxon>Hyphomicrobiales</taxon>
        <taxon>Aurantimonadaceae</taxon>
        <taxon>Aurantimonas</taxon>
    </lineage>
</organism>
<keyword evidence="2" id="KW-1185">Reference proteome</keyword>
<sequence>MAVVTIVLGLILIIPLWLQAWRWSDRRRAARVWNRLAASAEASPPRFHHGLVGDLPEPARRFFLFAISPGTPLRSISEIRMAGEIGLGTKAKPNYMPMRARQILAPPAGLVWRLEAGRGALRIEGSDGFDGGTSWVRFWLFKTIPIVRVGGGQDHSRAAFGRVVAEAVFWAPAALLRGNCVKWEAVSHDVARATVCFGGMTQTVDVTVAEDGRPVMVVIPRWTDANPRKTYRLQPFGGYLSNFREFDGYRLPTRVEGGNFIGTDAYFPFYKAEVDSIRFIGGG</sequence>
<name>A0A9X2HFM6_9HYPH</name>
<protein>
    <submittedName>
        <fullName evidence="1">Uncharacterized protein</fullName>
    </submittedName>
</protein>
<dbReference type="AlphaFoldDB" id="A0A9X2HFM6"/>
<proteinExistence type="predicted"/>
<accession>A0A9X2HFM6</accession>
<dbReference type="Pfam" id="PF20181">
    <property type="entry name" value="DUF6544"/>
    <property type="match status" value="1"/>
</dbReference>
<evidence type="ECO:0000313" key="2">
    <source>
        <dbReference type="Proteomes" id="UP001155220"/>
    </source>
</evidence>